<evidence type="ECO:0000313" key="2">
    <source>
        <dbReference type="EMBL" id="QNN70661.1"/>
    </source>
</evidence>
<dbReference type="AlphaFoldDB" id="A0A7G9SS36"/>
<dbReference type="Proteomes" id="UP000515804">
    <property type="component" value="Chromosome"/>
</dbReference>
<gene>
    <name evidence="2" type="ORF">H9L16_03350</name>
</gene>
<evidence type="ECO:0000259" key="1">
    <source>
        <dbReference type="PROSITE" id="PS51819"/>
    </source>
</evidence>
<name>A0A7G9SS36_9GAMM</name>
<protein>
    <submittedName>
        <fullName evidence="2">VOC family protein</fullName>
    </submittedName>
</protein>
<dbReference type="CDD" id="cd07247">
    <property type="entry name" value="SgaA_N_like"/>
    <property type="match status" value="1"/>
</dbReference>
<dbReference type="InterPro" id="IPR052164">
    <property type="entry name" value="Anthracycline_SecMetBiosynth"/>
</dbReference>
<dbReference type="InterPro" id="IPR053863">
    <property type="entry name" value="Glyoxy/Ble-like_N"/>
</dbReference>
<dbReference type="PANTHER" id="PTHR33993">
    <property type="entry name" value="GLYOXALASE-RELATED"/>
    <property type="match status" value="1"/>
</dbReference>
<proteinExistence type="predicted"/>
<dbReference type="Pfam" id="PF22677">
    <property type="entry name" value="Ble-like_N"/>
    <property type="match status" value="1"/>
</dbReference>
<dbReference type="KEGG" id="tcn:H9L16_03350"/>
<sequence length="128" mass="13513">MSASNPVVWFEIYTDDLARARAFYEAVLDVTMEPLPMPGDMDGFQMLAFPASMDNPGAGGTLCKMEGVSPGMGGTLVYFNCADCAIEAGRVEAAGGKLHQAKMSIGDYGNIALAFDTEGNMFGLHSMG</sequence>
<dbReference type="PANTHER" id="PTHR33993:SF2">
    <property type="entry name" value="VOC DOMAIN-CONTAINING PROTEIN"/>
    <property type="match status" value="1"/>
</dbReference>
<feature type="domain" description="VOC" evidence="1">
    <location>
        <begin position="6"/>
        <end position="127"/>
    </location>
</feature>
<dbReference type="InterPro" id="IPR037523">
    <property type="entry name" value="VOC_core"/>
</dbReference>
<dbReference type="EMBL" id="CP060719">
    <property type="protein sequence ID" value="QNN70661.1"/>
    <property type="molecule type" value="Genomic_DNA"/>
</dbReference>
<dbReference type="PROSITE" id="PS51819">
    <property type="entry name" value="VOC"/>
    <property type="match status" value="1"/>
</dbReference>
<accession>A0A7G9SS36</accession>
<dbReference type="InterPro" id="IPR029068">
    <property type="entry name" value="Glyas_Bleomycin-R_OHBP_Dase"/>
</dbReference>
<dbReference type="Gene3D" id="3.10.180.10">
    <property type="entry name" value="2,3-Dihydroxybiphenyl 1,2-Dioxygenase, domain 1"/>
    <property type="match status" value="1"/>
</dbReference>
<organism evidence="2 3">
    <name type="scientific">Thermomonas carbonis</name>
    <dbReference type="NCBI Taxonomy" id="1463158"/>
    <lineage>
        <taxon>Bacteria</taxon>
        <taxon>Pseudomonadati</taxon>
        <taxon>Pseudomonadota</taxon>
        <taxon>Gammaproteobacteria</taxon>
        <taxon>Lysobacterales</taxon>
        <taxon>Lysobacteraceae</taxon>
        <taxon>Thermomonas</taxon>
    </lineage>
</organism>
<reference evidence="2 3" key="1">
    <citation type="submission" date="2020-08" db="EMBL/GenBank/DDBJ databases">
        <title>Genome sequence of Thermomonas carbonis KCTC 42013T.</title>
        <authorList>
            <person name="Hyun D.-W."/>
            <person name="Bae J.-W."/>
        </authorList>
    </citation>
    <scope>NUCLEOTIDE SEQUENCE [LARGE SCALE GENOMIC DNA]</scope>
    <source>
        <strain evidence="2 3">KCTC 42013</strain>
    </source>
</reference>
<keyword evidence="3" id="KW-1185">Reference proteome</keyword>
<dbReference type="SUPFAM" id="SSF54593">
    <property type="entry name" value="Glyoxalase/Bleomycin resistance protein/Dihydroxybiphenyl dioxygenase"/>
    <property type="match status" value="1"/>
</dbReference>
<dbReference type="RefSeq" id="WP_187553177.1">
    <property type="nucleotide sequence ID" value="NZ_BMZL01000001.1"/>
</dbReference>
<evidence type="ECO:0000313" key="3">
    <source>
        <dbReference type="Proteomes" id="UP000515804"/>
    </source>
</evidence>